<dbReference type="InterPro" id="IPR021127">
    <property type="entry name" value="CRISPR_associated_Cas2"/>
</dbReference>
<dbReference type="RefSeq" id="WP_207211623.1">
    <property type="nucleotide sequence ID" value="NZ_NPEW01000018.1"/>
</dbReference>
<accession>A0A3S4C0A3</accession>
<name>A0A3S4C0A3_9BRAD</name>
<dbReference type="GO" id="GO:0016787">
    <property type="term" value="F:hydrolase activity"/>
    <property type="evidence" value="ECO:0007669"/>
    <property type="project" value="UniProtKB-KW"/>
</dbReference>
<dbReference type="EMBL" id="UWOC01000211">
    <property type="protein sequence ID" value="VCU11717.1"/>
    <property type="molecule type" value="Genomic_DNA"/>
</dbReference>
<evidence type="ECO:0000256" key="1">
    <source>
        <dbReference type="ARBA" id="ARBA00001946"/>
    </source>
</evidence>
<keyword evidence="3 9" id="KW-0540">Nuclease</keyword>
<evidence type="ECO:0000313" key="11">
    <source>
        <dbReference type="Proteomes" id="UP000289200"/>
    </source>
</evidence>
<dbReference type="GO" id="GO:0004521">
    <property type="term" value="F:RNA endonuclease activity"/>
    <property type="evidence" value="ECO:0007669"/>
    <property type="project" value="InterPro"/>
</dbReference>
<keyword evidence="7 9" id="KW-0460">Magnesium</keyword>
<keyword evidence="6 9" id="KW-0378">Hydrolase</keyword>
<comment type="caution">
    <text evidence="10">The sequence shown here is derived from an EMBL/GenBank/DDBJ whole genome shotgun (WGS) entry which is preliminary data.</text>
</comment>
<organism evidence="10 11">
    <name type="scientific">Rhodoplanes serenus</name>
    <dbReference type="NCBI Taxonomy" id="200615"/>
    <lineage>
        <taxon>Bacteria</taxon>
        <taxon>Pseudomonadati</taxon>
        <taxon>Pseudomonadota</taxon>
        <taxon>Alphaproteobacteria</taxon>
        <taxon>Hyphomicrobiales</taxon>
        <taxon>Nitrobacteraceae</taxon>
        <taxon>Rhodoplanes</taxon>
    </lineage>
</organism>
<evidence type="ECO:0000313" key="10">
    <source>
        <dbReference type="EMBL" id="VCU11717.1"/>
    </source>
</evidence>
<dbReference type="InterPro" id="IPR019199">
    <property type="entry name" value="Virulence_VapD/CRISPR_Cas2"/>
</dbReference>
<dbReference type="Proteomes" id="UP000289200">
    <property type="component" value="Unassembled WGS sequence"/>
</dbReference>
<comment type="cofactor">
    <cofactor evidence="1 9">
        <name>Mg(2+)</name>
        <dbReference type="ChEBI" id="CHEBI:18420"/>
    </cofactor>
</comment>
<feature type="binding site" evidence="9">
    <location>
        <position position="12"/>
    </location>
    <ligand>
        <name>Mg(2+)</name>
        <dbReference type="ChEBI" id="CHEBI:18420"/>
        <note>catalytic</note>
    </ligand>
</feature>
<dbReference type="EC" id="3.1.-.-" evidence="9"/>
<reference evidence="11" key="1">
    <citation type="submission" date="2018-10" db="EMBL/GenBank/DDBJ databases">
        <authorList>
            <person name="Peiro R."/>
            <person name="Begona"/>
            <person name="Cbmso G."/>
            <person name="Lopez M."/>
            <person name="Gonzalez S."/>
            <person name="Sacristan E."/>
            <person name="Castillo E."/>
        </authorList>
    </citation>
    <scope>NUCLEOTIDE SEQUENCE [LARGE SCALE GENOMIC DNA]</scope>
</reference>
<evidence type="ECO:0000256" key="2">
    <source>
        <dbReference type="ARBA" id="ARBA00009959"/>
    </source>
</evidence>
<comment type="subunit">
    <text evidence="9">Homodimer, forms a heterotetramer with a Cas1 homodimer.</text>
</comment>
<evidence type="ECO:0000256" key="9">
    <source>
        <dbReference type="HAMAP-Rule" id="MF_01471"/>
    </source>
</evidence>
<evidence type="ECO:0000256" key="8">
    <source>
        <dbReference type="ARBA" id="ARBA00023118"/>
    </source>
</evidence>
<dbReference type="GO" id="GO:0046872">
    <property type="term" value="F:metal ion binding"/>
    <property type="evidence" value="ECO:0007669"/>
    <property type="project" value="UniProtKB-UniRule"/>
</dbReference>
<dbReference type="AlphaFoldDB" id="A0A3S4C0A3"/>
<dbReference type="Pfam" id="PF09827">
    <property type="entry name" value="CRISPR_Cas2"/>
    <property type="match status" value="1"/>
</dbReference>
<dbReference type="Gene3D" id="3.30.70.240">
    <property type="match status" value="1"/>
</dbReference>
<evidence type="ECO:0000256" key="3">
    <source>
        <dbReference type="ARBA" id="ARBA00022722"/>
    </source>
</evidence>
<keyword evidence="5 9" id="KW-0255">Endonuclease</keyword>
<evidence type="ECO:0000256" key="4">
    <source>
        <dbReference type="ARBA" id="ARBA00022723"/>
    </source>
</evidence>
<evidence type="ECO:0000256" key="6">
    <source>
        <dbReference type="ARBA" id="ARBA00022801"/>
    </source>
</evidence>
<proteinExistence type="inferred from homology"/>
<dbReference type="GO" id="GO:0051607">
    <property type="term" value="P:defense response to virus"/>
    <property type="evidence" value="ECO:0007669"/>
    <property type="project" value="UniProtKB-UniRule"/>
</dbReference>
<dbReference type="CDD" id="cd09725">
    <property type="entry name" value="Cas2_I_II_III"/>
    <property type="match status" value="1"/>
</dbReference>
<dbReference type="NCBIfam" id="TIGR01573">
    <property type="entry name" value="cas2"/>
    <property type="match status" value="1"/>
</dbReference>
<comment type="similarity">
    <text evidence="2 9">Belongs to the CRISPR-associated endoribonuclease Cas2 protein family.</text>
</comment>
<dbReference type="PANTHER" id="PTHR34405">
    <property type="entry name" value="CRISPR-ASSOCIATED ENDORIBONUCLEASE CAS2"/>
    <property type="match status" value="1"/>
</dbReference>
<gene>
    <name evidence="9 10" type="primary">cas2</name>
    <name evidence="10" type="ORF">RHODGE_RHODGE_04932</name>
</gene>
<sequence>MIEERLYVVTYDIADEKRWRRVFKLMHGYGRWLQLSVFQCRLTARRRVELALRLEEIIRTDHDHVLILDLGPADKIDPRVESLGKTFQPVQRSAVVI</sequence>
<dbReference type="SUPFAM" id="SSF143430">
    <property type="entry name" value="TTP0101/SSO1404-like"/>
    <property type="match status" value="1"/>
</dbReference>
<evidence type="ECO:0000256" key="5">
    <source>
        <dbReference type="ARBA" id="ARBA00022759"/>
    </source>
</evidence>
<protein>
    <recommendedName>
        <fullName evidence="9">CRISPR-associated endoribonuclease Cas2</fullName>
        <ecNumber evidence="9">3.1.-.-</ecNumber>
    </recommendedName>
</protein>
<evidence type="ECO:0000256" key="7">
    <source>
        <dbReference type="ARBA" id="ARBA00022842"/>
    </source>
</evidence>
<keyword evidence="4 9" id="KW-0479">Metal-binding</keyword>
<dbReference type="PANTHER" id="PTHR34405:SF3">
    <property type="entry name" value="CRISPR-ASSOCIATED ENDORIBONUCLEASE CAS2 3"/>
    <property type="match status" value="1"/>
</dbReference>
<dbReference type="HAMAP" id="MF_01471">
    <property type="entry name" value="Cas2"/>
    <property type="match status" value="1"/>
</dbReference>
<dbReference type="GO" id="GO:0043571">
    <property type="term" value="P:maintenance of CRISPR repeat elements"/>
    <property type="evidence" value="ECO:0007669"/>
    <property type="project" value="UniProtKB-UniRule"/>
</dbReference>
<keyword evidence="11" id="KW-1185">Reference proteome</keyword>
<comment type="function">
    <text evidence="9">CRISPR (clustered regularly interspaced short palindromic repeat), is an adaptive immune system that provides protection against mobile genetic elements (viruses, transposable elements and conjugative plasmids). CRISPR clusters contain sequences complementary to antecedent mobile elements and target invading nucleic acids. CRISPR clusters are transcribed and processed into CRISPR RNA (crRNA). Functions as a ssRNA-specific endoribonuclease. Involved in the integration of spacer DNA into the CRISPR cassette.</text>
</comment>
<keyword evidence="8 9" id="KW-0051">Antiviral defense</keyword>